<dbReference type="EMBL" id="CP099489">
    <property type="protein sequence ID" value="USQ78689.1"/>
    <property type="molecule type" value="Genomic_DNA"/>
</dbReference>
<dbReference type="SUPFAM" id="SSF49503">
    <property type="entry name" value="Cupredoxins"/>
    <property type="match status" value="1"/>
</dbReference>
<evidence type="ECO:0000313" key="4">
    <source>
        <dbReference type="Proteomes" id="UP001056455"/>
    </source>
</evidence>
<protein>
    <submittedName>
        <fullName evidence="3">Plastocyanin/azurin family copper-binding protein</fullName>
    </submittedName>
</protein>
<dbReference type="InterPro" id="IPR008972">
    <property type="entry name" value="Cupredoxin"/>
</dbReference>
<dbReference type="InterPro" id="IPR052721">
    <property type="entry name" value="ET_Amicyanin"/>
</dbReference>
<dbReference type="Proteomes" id="UP001056455">
    <property type="component" value="Chromosome"/>
</dbReference>
<dbReference type="RefSeq" id="WP_252591486.1">
    <property type="nucleotide sequence ID" value="NZ_CP099489.1"/>
</dbReference>
<proteinExistence type="predicted"/>
<keyword evidence="4" id="KW-1185">Reference proteome</keyword>
<reference evidence="3" key="1">
    <citation type="submission" date="2022-06" db="EMBL/GenBank/DDBJ databases">
        <title>Ornithinimicrobium HY1793.</title>
        <authorList>
            <person name="Huang Y."/>
        </authorList>
    </citation>
    <scope>NUCLEOTIDE SEQUENCE</scope>
    <source>
        <strain evidence="3">HY1793</strain>
    </source>
</reference>
<dbReference type="Gene3D" id="2.60.40.420">
    <property type="entry name" value="Cupredoxins - blue copper proteins"/>
    <property type="match status" value="1"/>
</dbReference>
<sequence>MTPSHPRPSQHLPSQRHLLSRPHRSQPVLRRAAAAVLALGILPAVLSGCSGDDEPDSPEVTLEEGAALITIVDFDYETTGTIEPGAEVTVTNQDDVGHTVTSDEEGLFDVEVGPGETVTFTAPDEAGDYSYFCIPHPAMVSVLTVG</sequence>
<gene>
    <name evidence="3" type="ORF">NF556_13765</name>
</gene>
<feature type="region of interest" description="Disordered" evidence="1">
    <location>
        <begin position="1"/>
        <end position="25"/>
    </location>
</feature>
<dbReference type="Pfam" id="PF17936">
    <property type="entry name" value="Big_6"/>
    <property type="match status" value="1"/>
</dbReference>
<organism evidence="3 4">
    <name type="scientific">Ornithinimicrobium faecis</name>
    <dbReference type="NCBI Taxonomy" id="2934158"/>
    <lineage>
        <taxon>Bacteria</taxon>
        <taxon>Bacillati</taxon>
        <taxon>Actinomycetota</taxon>
        <taxon>Actinomycetes</taxon>
        <taxon>Micrococcales</taxon>
        <taxon>Ornithinimicrobiaceae</taxon>
        <taxon>Ornithinimicrobium</taxon>
    </lineage>
</organism>
<evidence type="ECO:0000313" key="3">
    <source>
        <dbReference type="EMBL" id="USQ78689.1"/>
    </source>
</evidence>
<evidence type="ECO:0000256" key="1">
    <source>
        <dbReference type="SAM" id="MobiDB-lite"/>
    </source>
</evidence>
<dbReference type="PANTHER" id="PTHR36507">
    <property type="entry name" value="BLL1555 PROTEIN"/>
    <property type="match status" value="1"/>
</dbReference>
<dbReference type="InterPro" id="IPR041498">
    <property type="entry name" value="Big_6"/>
</dbReference>
<feature type="domain" description="Bacterial Ig" evidence="2">
    <location>
        <begin position="73"/>
        <end position="130"/>
    </location>
</feature>
<name>A0ABY4YPR0_9MICO</name>
<accession>A0ABY4YPR0</accession>
<dbReference type="PANTHER" id="PTHR36507:SF1">
    <property type="entry name" value="BLL1555 PROTEIN"/>
    <property type="match status" value="1"/>
</dbReference>
<evidence type="ECO:0000259" key="2">
    <source>
        <dbReference type="Pfam" id="PF17936"/>
    </source>
</evidence>